<gene>
    <name evidence="4" type="ORF">MBHS_00282</name>
    <name evidence="5" type="ORF">MBHS_00854</name>
</gene>
<dbReference type="EMBL" id="FMSV02000051">
    <property type="protein sequence ID" value="SEH04436.1"/>
    <property type="molecule type" value="Genomic_DNA"/>
</dbReference>
<feature type="domain" description="Big-1" evidence="3">
    <location>
        <begin position="252"/>
        <end position="343"/>
    </location>
</feature>
<dbReference type="InterPro" id="IPR003344">
    <property type="entry name" value="Big_1_dom"/>
</dbReference>
<evidence type="ECO:0000313" key="6">
    <source>
        <dbReference type="Proteomes" id="UP000236724"/>
    </source>
</evidence>
<comment type="similarity">
    <text evidence="1">Belongs to the intimin/invasin family.</text>
</comment>
<proteinExistence type="inferred from homology"/>
<dbReference type="SMART" id="SM00634">
    <property type="entry name" value="BID_1"/>
    <property type="match status" value="2"/>
</dbReference>
<dbReference type="RefSeq" id="WP_103918506.1">
    <property type="nucleotide sequence ID" value="NZ_FMSV02000051.1"/>
</dbReference>
<evidence type="ECO:0000259" key="3">
    <source>
        <dbReference type="PROSITE" id="PS51127"/>
    </source>
</evidence>
<feature type="chain" id="PRO_5015065443" evidence="2">
    <location>
        <begin position="19"/>
        <end position="406"/>
    </location>
</feature>
<organism evidence="4 6">
    <name type="scientific">Candidatus Venteria ishoeyi</name>
    <dbReference type="NCBI Taxonomy" id="1899563"/>
    <lineage>
        <taxon>Bacteria</taxon>
        <taxon>Pseudomonadati</taxon>
        <taxon>Pseudomonadota</taxon>
        <taxon>Gammaproteobacteria</taxon>
        <taxon>Thiotrichales</taxon>
        <taxon>Thiotrichaceae</taxon>
        <taxon>Venteria</taxon>
    </lineage>
</organism>
<evidence type="ECO:0000256" key="2">
    <source>
        <dbReference type="SAM" id="SignalP"/>
    </source>
</evidence>
<dbReference type="InterPro" id="IPR013783">
    <property type="entry name" value="Ig-like_fold"/>
</dbReference>
<dbReference type="InterPro" id="IPR008964">
    <property type="entry name" value="Invasin/intimin_cell_adhesion"/>
</dbReference>
<dbReference type="PROSITE" id="PS51257">
    <property type="entry name" value="PROKAR_LIPOPROTEIN"/>
    <property type="match status" value="1"/>
</dbReference>
<name>A0A1H6F5T7_9GAMM</name>
<dbReference type="PROSITE" id="PS51127">
    <property type="entry name" value="BIG1"/>
    <property type="match status" value="1"/>
</dbReference>
<dbReference type="SUPFAM" id="SSF49373">
    <property type="entry name" value="Invasin/intimin cell-adhesion fragments"/>
    <property type="match status" value="4"/>
</dbReference>
<feature type="signal peptide" evidence="2">
    <location>
        <begin position="1"/>
        <end position="18"/>
    </location>
</feature>
<dbReference type="EMBL" id="FMSV02000136">
    <property type="protein sequence ID" value="SEH05001.1"/>
    <property type="molecule type" value="Genomic_DNA"/>
</dbReference>
<evidence type="ECO:0000256" key="1">
    <source>
        <dbReference type="ARBA" id="ARBA00010116"/>
    </source>
</evidence>
<evidence type="ECO:0000313" key="5">
    <source>
        <dbReference type="EMBL" id="SEH05001.1"/>
    </source>
</evidence>
<dbReference type="Gene3D" id="2.60.40.10">
    <property type="entry name" value="Immunoglobulins"/>
    <property type="match status" value="2"/>
</dbReference>
<accession>A0A1H6F5T7</accession>
<reference evidence="4 6" key="1">
    <citation type="submission" date="2016-10" db="EMBL/GenBank/DDBJ databases">
        <authorList>
            <person name="de Groot N.N."/>
        </authorList>
    </citation>
    <scope>NUCLEOTIDE SEQUENCE [LARGE SCALE GENOMIC DNA]</scope>
    <source>
        <strain evidence="4">MBHS1</strain>
    </source>
</reference>
<keyword evidence="6" id="KW-1185">Reference proteome</keyword>
<sequence>MYSIARNWLLVLLFAAMAGCSGGGAFTPATEGDTTTGLPVAGGTDTRETATVEARGTFILPPGVDSTEIAIVTLDEGGGPVPNVTLAASVTGVGTVDNANPVTGLNGEAIVKVNRTGDGEAILTVATVVSSGTVGVKGSIFFGAVVSANLVNNGQVADGQSEVTVQVRAQDASGAPLVAIPSSLSFSPGSFAIPVSQVTETDQNGLFVVGITNTVPYDATEITPIIGGYRVEPALTPTFVPSPSSGSIPPVTLDLIVANSPAAADGSTEIQLIVIARDSTGAPLSDVSVSLSSSSSTAVLANVVGTTGSEAKFETSISNTVEENVTITVTAPNLSAQTTVQFHNDSTVTLDLVVANSPAAADGSTGIQLIVVARDSTGAPLSDVGISLSSSSSTAVLANVVGYNRF</sequence>
<keyword evidence="2" id="KW-0732">Signal</keyword>
<protein>
    <submittedName>
        <fullName evidence="4">Bacterial Ig-like domain (Group 1)</fullName>
    </submittedName>
</protein>
<dbReference type="Pfam" id="PF02369">
    <property type="entry name" value="Big_1"/>
    <property type="match status" value="2"/>
</dbReference>
<dbReference type="AlphaFoldDB" id="A0A1H6F5T7"/>
<dbReference type="Proteomes" id="UP000236724">
    <property type="component" value="Unassembled WGS sequence"/>
</dbReference>
<evidence type="ECO:0000313" key="4">
    <source>
        <dbReference type="EMBL" id="SEH04436.1"/>
    </source>
</evidence>